<evidence type="ECO:0000313" key="2">
    <source>
        <dbReference type="Proteomes" id="UP000182444"/>
    </source>
</evidence>
<dbReference type="AlphaFoldDB" id="A0A1D8N5K0"/>
<accession>A0A1D8N5K0</accession>
<organism evidence="1 2">
    <name type="scientific">Yarrowia lipolytica</name>
    <name type="common">Candida lipolytica</name>
    <dbReference type="NCBI Taxonomy" id="4952"/>
    <lineage>
        <taxon>Eukaryota</taxon>
        <taxon>Fungi</taxon>
        <taxon>Dikarya</taxon>
        <taxon>Ascomycota</taxon>
        <taxon>Saccharomycotina</taxon>
        <taxon>Dipodascomycetes</taxon>
        <taxon>Dipodascales</taxon>
        <taxon>Dipodascales incertae sedis</taxon>
        <taxon>Yarrowia</taxon>
    </lineage>
</organism>
<dbReference type="EMBL" id="CP017553">
    <property type="protein sequence ID" value="AOW00909.1"/>
    <property type="molecule type" value="Genomic_DNA"/>
</dbReference>
<dbReference type="RefSeq" id="XP_068137984.1">
    <property type="nucleotide sequence ID" value="XM_068281883.1"/>
</dbReference>
<name>A0A1D8N5K0_YARLL</name>
<reference evidence="1 2" key="1">
    <citation type="journal article" date="2016" name="PLoS ONE">
        <title>Sequence Assembly of Yarrowia lipolytica Strain W29/CLIB89 Shows Transposable Element Diversity.</title>
        <authorList>
            <person name="Magnan C."/>
            <person name="Yu J."/>
            <person name="Chang I."/>
            <person name="Jahn E."/>
            <person name="Kanomata Y."/>
            <person name="Wu J."/>
            <person name="Zeller M."/>
            <person name="Oakes M."/>
            <person name="Baldi P."/>
            <person name="Sandmeyer S."/>
        </authorList>
    </citation>
    <scope>NUCLEOTIDE SEQUENCE [LARGE SCALE GENOMIC DNA]</scope>
    <source>
        <strain evidence="2">CLIB89(W29)</strain>
    </source>
</reference>
<gene>
    <name evidence="1" type="ORF">YALI1_A21012g</name>
</gene>
<evidence type="ECO:0000313" key="1">
    <source>
        <dbReference type="EMBL" id="AOW00909.1"/>
    </source>
</evidence>
<sequence length="69" mass="8008">MYSEHIPDHTGSFQTRPRQHMELCHLLECQCILLITSRPSDHGESVVNTVQQVFTLSHARYFPISRTRA</sequence>
<proteinExistence type="predicted"/>
<dbReference type="VEuPathDB" id="FungiDB:YALI1_A21012g"/>
<dbReference type="GeneID" id="94582547"/>
<protein>
    <submittedName>
        <fullName evidence="1">Uncharacterized protein</fullName>
    </submittedName>
</protein>
<dbReference type="Proteomes" id="UP000182444">
    <property type="component" value="Chromosome 1A"/>
</dbReference>